<proteinExistence type="predicted"/>
<keyword evidence="3" id="KW-1185">Reference proteome</keyword>
<evidence type="ECO:0000256" key="1">
    <source>
        <dbReference type="SAM" id="MobiDB-lite"/>
    </source>
</evidence>
<sequence>MWELRERGRKRQGNSTGASYGLGRAASWLAKANLGRGRGSACGVGVEEMGHIYTESTFEWGGRNGEKVGGNRFHRI</sequence>
<evidence type="ECO:0000313" key="2">
    <source>
        <dbReference type="EMBL" id="KAF0917432.1"/>
    </source>
</evidence>
<protein>
    <submittedName>
        <fullName evidence="2">Uncharacterized protein</fullName>
    </submittedName>
</protein>
<gene>
    <name evidence="2" type="ORF">E2562_017876</name>
</gene>
<dbReference type="Proteomes" id="UP000479710">
    <property type="component" value="Unassembled WGS sequence"/>
</dbReference>
<organism evidence="2 3">
    <name type="scientific">Oryza meyeriana var. granulata</name>
    <dbReference type="NCBI Taxonomy" id="110450"/>
    <lineage>
        <taxon>Eukaryota</taxon>
        <taxon>Viridiplantae</taxon>
        <taxon>Streptophyta</taxon>
        <taxon>Embryophyta</taxon>
        <taxon>Tracheophyta</taxon>
        <taxon>Spermatophyta</taxon>
        <taxon>Magnoliopsida</taxon>
        <taxon>Liliopsida</taxon>
        <taxon>Poales</taxon>
        <taxon>Poaceae</taxon>
        <taxon>BOP clade</taxon>
        <taxon>Oryzoideae</taxon>
        <taxon>Oryzeae</taxon>
        <taxon>Oryzinae</taxon>
        <taxon>Oryza</taxon>
        <taxon>Oryza meyeriana</taxon>
    </lineage>
</organism>
<reference evidence="2 3" key="1">
    <citation type="submission" date="2019-11" db="EMBL/GenBank/DDBJ databases">
        <title>Whole genome sequence of Oryza granulata.</title>
        <authorList>
            <person name="Li W."/>
        </authorList>
    </citation>
    <scope>NUCLEOTIDE SEQUENCE [LARGE SCALE GENOMIC DNA]</scope>
    <source>
        <strain evidence="3">cv. Menghai</strain>
        <tissue evidence="2">Leaf</tissue>
    </source>
</reference>
<dbReference type="AlphaFoldDB" id="A0A6G1DYX4"/>
<accession>A0A6G1DYX4</accession>
<name>A0A6G1DYX4_9ORYZ</name>
<comment type="caution">
    <text evidence="2">The sequence shown here is derived from an EMBL/GenBank/DDBJ whole genome shotgun (WGS) entry which is preliminary data.</text>
</comment>
<dbReference type="EMBL" id="SPHZ02000005">
    <property type="protein sequence ID" value="KAF0917432.1"/>
    <property type="molecule type" value="Genomic_DNA"/>
</dbReference>
<evidence type="ECO:0000313" key="3">
    <source>
        <dbReference type="Proteomes" id="UP000479710"/>
    </source>
</evidence>
<feature type="region of interest" description="Disordered" evidence="1">
    <location>
        <begin position="1"/>
        <end position="20"/>
    </location>
</feature>